<feature type="transmembrane region" description="Helical" evidence="1">
    <location>
        <begin position="448"/>
        <end position="468"/>
    </location>
</feature>
<proteinExistence type="predicted"/>
<feature type="transmembrane region" description="Helical" evidence="1">
    <location>
        <begin position="382"/>
        <end position="403"/>
    </location>
</feature>
<protein>
    <recommendedName>
        <fullName evidence="4">TIGR00341 family protein</fullName>
    </recommendedName>
</protein>
<keyword evidence="3" id="KW-1185">Reference proteome</keyword>
<dbReference type="EMBL" id="LAHO01000014">
    <property type="protein sequence ID" value="KKO44675.1"/>
    <property type="molecule type" value="Genomic_DNA"/>
</dbReference>
<dbReference type="AlphaFoldDB" id="A0A0M2V4W5"/>
<feature type="transmembrane region" description="Helical" evidence="1">
    <location>
        <begin position="359"/>
        <end position="376"/>
    </location>
</feature>
<accession>A0A0M2V4W5</accession>
<dbReference type="PATRIC" id="fig|336831.14.peg.1439"/>
<evidence type="ECO:0000313" key="3">
    <source>
        <dbReference type="Proteomes" id="UP000034228"/>
    </source>
</evidence>
<dbReference type="InterPro" id="IPR016064">
    <property type="entry name" value="NAD/diacylglycerol_kinase_sf"/>
</dbReference>
<dbReference type="InterPro" id="IPR005240">
    <property type="entry name" value="DUF389"/>
</dbReference>
<comment type="caution">
    <text evidence="2">The sequence shown here is derived from an EMBL/GenBank/DDBJ whole genome shotgun (WGS) entry which is preliminary data.</text>
</comment>
<keyword evidence="1" id="KW-0812">Transmembrane</keyword>
<feature type="transmembrane region" description="Helical" evidence="1">
    <location>
        <begin position="480"/>
        <end position="501"/>
    </location>
</feature>
<dbReference type="InterPro" id="IPR017438">
    <property type="entry name" value="ATP-NAD_kinase_N"/>
</dbReference>
<dbReference type="RefSeq" id="WP_046558347.1">
    <property type="nucleotide sequence ID" value="NZ_LAHO01000014.1"/>
</dbReference>
<reference evidence="2 3" key="1">
    <citation type="submission" date="2015-03" db="EMBL/GenBank/DDBJ databases">
        <title>Draft genome sequences of two protease-producing strains of Arsukibacterium isolated from two cold and alkaline environments.</title>
        <authorList>
            <person name="Lylloff J.E."/>
            <person name="Skov L.B."/>
            <person name="Jepsen M."/>
            <person name="Hallin P.F."/>
            <person name="Sorensen S.J."/>
            <person name="Stougaard P."/>
            <person name="Glaring M.A."/>
        </authorList>
    </citation>
    <scope>NUCLEOTIDE SEQUENCE [LARGE SCALE GENOMIC DNA]</scope>
    <source>
        <strain evidence="2 3">GCM72</strain>
    </source>
</reference>
<dbReference type="Gene3D" id="2.60.200.40">
    <property type="match status" value="1"/>
</dbReference>
<keyword evidence="1" id="KW-0472">Membrane</keyword>
<evidence type="ECO:0000256" key="1">
    <source>
        <dbReference type="SAM" id="Phobius"/>
    </source>
</evidence>
<evidence type="ECO:0000313" key="2">
    <source>
        <dbReference type="EMBL" id="KKO44675.1"/>
    </source>
</evidence>
<dbReference type="SUPFAM" id="SSF111331">
    <property type="entry name" value="NAD kinase/diacylglycerol kinase-like"/>
    <property type="match status" value="1"/>
</dbReference>
<sequence>MNNLLPDGEPLILLYTDIDQQRVQQQILPLLSSRLGERFSALTLQVFNAEQPEPFNPGSRLLCYLSDEQLRELVLQIQNQPLTLALLPHPEMKHARYGFGIAGKLEDALSDALSNDAVEADLLLCNEVPVFNSVVIGDALTLTPGEALAEPLTLRIKRFVRLVKGIGDVTFNAFKIATHKEKLVDTAALGIVVVEHGRSSVLSRRLVADSSVNDGMLHALVLAPRSVFEMLRFLFASLFLRDYWNNNSPSFVGHIKSRSLSISSPKLISYTHDGLIEKSNTLQLKVEPRVLQLAPGRYLALEDTEVESKEVVRTQALPAGKAKTELVTYPLPWIHHAATDEFKELFLALRESAKASPSYLTLMVLATLLAVFGLFANSTPVIIGAMILAPLMGPIISMALGTLRQDESLMLVSSRSIAVGTGLAMGCAMVATWFIPLTTINSEIAARISPTLLDLGVAVISGIAGAYAHARAEVAKSLAGVAIAVALVPPLAVAGIGLGWLDFTVFWGAFLLFLTNLVGIILAAVITFMFLGYSPFHRARRGLALTLILAAILCIPLAISFSHMVAEHSIVQQLDGIELDEVKLRDVSVRPGKPLRISLTLVSGSAVDDATMDSVKQRIEQKLQQPVELEIGVKIIR</sequence>
<feature type="transmembrane region" description="Helical" evidence="1">
    <location>
        <begin position="507"/>
        <end position="531"/>
    </location>
</feature>
<dbReference type="NCBIfam" id="TIGR00341">
    <property type="entry name" value="TIGR00341 family protein"/>
    <property type="match status" value="1"/>
</dbReference>
<dbReference type="STRING" id="336831.WG68_14070"/>
<feature type="transmembrane region" description="Helical" evidence="1">
    <location>
        <begin position="415"/>
        <end position="436"/>
    </location>
</feature>
<dbReference type="PANTHER" id="PTHR20992:SF9">
    <property type="entry name" value="AT15442P-RELATED"/>
    <property type="match status" value="1"/>
</dbReference>
<dbReference type="Gene3D" id="3.40.50.10330">
    <property type="entry name" value="Probable inorganic polyphosphate/atp-NAD kinase, domain 1"/>
    <property type="match status" value="1"/>
</dbReference>
<dbReference type="Pfam" id="PF04087">
    <property type="entry name" value="DUF389"/>
    <property type="match status" value="1"/>
</dbReference>
<keyword evidence="1" id="KW-1133">Transmembrane helix</keyword>
<feature type="transmembrane region" description="Helical" evidence="1">
    <location>
        <begin position="543"/>
        <end position="565"/>
    </location>
</feature>
<gene>
    <name evidence="2" type="ORF">WG68_14070</name>
</gene>
<dbReference type="OrthoDB" id="9790659at2"/>
<dbReference type="Proteomes" id="UP000034228">
    <property type="component" value="Unassembled WGS sequence"/>
</dbReference>
<dbReference type="PANTHER" id="PTHR20992">
    <property type="entry name" value="AT15442P-RELATED"/>
    <property type="match status" value="1"/>
</dbReference>
<organism evidence="2 3">
    <name type="scientific">Arsukibacterium ikkense</name>
    <dbReference type="NCBI Taxonomy" id="336831"/>
    <lineage>
        <taxon>Bacteria</taxon>
        <taxon>Pseudomonadati</taxon>
        <taxon>Pseudomonadota</taxon>
        <taxon>Gammaproteobacteria</taxon>
        <taxon>Chromatiales</taxon>
        <taxon>Chromatiaceae</taxon>
        <taxon>Arsukibacterium</taxon>
    </lineage>
</organism>
<name>A0A0M2V4W5_9GAMM</name>
<evidence type="ECO:0008006" key="4">
    <source>
        <dbReference type="Google" id="ProtNLM"/>
    </source>
</evidence>